<evidence type="ECO:0000259" key="1">
    <source>
        <dbReference type="Pfam" id="PF22196"/>
    </source>
</evidence>
<dbReference type="InterPro" id="IPR054018">
    <property type="entry name" value="HdrB-like_C"/>
</dbReference>
<protein>
    <submittedName>
        <fullName evidence="2">Heterodisulfide reductase subunit B-like protein</fullName>
    </submittedName>
</protein>
<dbReference type="PANTHER" id="PTHR42947:SF1">
    <property type="entry name" value="COB--COM HETERODISULFIDE REDUCTASE SUBUNIT B 1"/>
    <property type="match status" value="1"/>
</dbReference>
<dbReference type="AlphaFoldDB" id="D1B287"/>
<dbReference type="Gene3D" id="3.40.50.11810">
    <property type="match status" value="1"/>
</dbReference>
<evidence type="ECO:0000313" key="3">
    <source>
        <dbReference type="Proteomes" id="UP000002222"/>
    </source>
</evidence>
<sequence length="281" mass="31959">MKHYFLFDSLIEREKTAPFLRSALVLLEHLHIDAIPFKGAKADVGSEYKGIDEQKFLEHYAYNLSLAAREKRAILCVEQSSFISHAYTKDILQNDATLSATIAERLEKQNLTLSLDVEVCSLEQLLIEEIGLEKLQEELKHPFSEFQVALFRGTNACRARKYLDETLLSTILKRVDLKMVSHASVYESDGYEVLSTSSLLAKQLASRAMLDMFDHAADFVLVVDARSFVMFDFYQKELEKVAGREINLFVLTLPELLALALGIHDKKRLGLDHHKVPLTLI</sequence>
<dbReference type="eggNOG" id="COG2048">
    <property type="taxonomic scope" value="Bacteria"/>
</dbReference>
<keyword evidence="3" id="KW-1185">Reference proteome</keyword>
<dbReference type="Gene3D" id="1.20.1050.140">
    <property type="match status" value="1"/>
</dbReference>
<proteinExistence type="predicted"/>
<dbReference type="OrthoDB" id="5338963at2"/>
<feature type="domain" description="HdrB-like C-terminal" evidence="1">
    <location>
        <begin position="194"/>
        <end position="275"/>
    </location>
</feature>
<reference evidence="3" key="1">
    <citation type="submission" date="2009-11" db="EMBL/GenBank/DDBJ databases">
        <title>The complete genome of Sulfurospirillum deleyianum DSM 6946.</title>
        <authorList>
            <consortium name="US DOE Joint Genome Institute (JGI-PGF)"/>
            <person name="Lucas S."/>
            <person name="Copeland A."/>
            <person name="Lapidus A."/>
            <person name="Glavina del Rio T."/>
            <person name="Dalin E."/>
            <person name="Tice H."/>
            <person name="Bruce D."/>
            <person name="Goodwin L."/>
            <person name="Pitluck S."/>
            <person name="Kyrpides N."/>
            <person name="Mavromatis K."/>
            <person name="Ivanova N."/>
            <person name="Ovchinnikova G."/>
            <person name="Munk A.C."/>
            <person name="Lu M."/>
            <person name="Brettin T."/>
            <person name="Detter J.C."/>
            <person name="Han C."/>
            <person name="Tapia R."/>
            <person name="Larimer F."/>
            <person name="Land M."/>
            <person name="Hauser L."/>
            <person name="Markowitz V."/>
            <person name="Cheng J.F."/>
            <person name="Hugenholtz P."/>
            <person name="Woyke T."/>
            <person name="Wu D."/>
            <person name="Aumann P."/>
            <person name="Schneider S."/>
            <person name="Lang E."/>
            <person name="Spring S."/>
            <person name="Klenk H.P."/>
            <person name="Eisen J.A."/>
        </authorList>
    </citation>
    <scope>NUCLEOTIDE SEQUENCE [LARGE SCALE GENOMIC DNA]</scope>
    <source>
        <strain evidence="3">ATCC 51133 / DSM 6946 / 5175</strain>
    </source>
</reference>
<dbReference type="PANTHER" id="PTHR42947">
    <property type="entry name" value="COB--COM HETERODISULFIDE REDUCTASE SUBUNIT B 1"/>
    <property type="match status" value="1"/>
</dbReference>
<evidence type="ECO:0000313" key="2">
    <source>
        <dbReference type="EMBL" id="ACZ12207.1"/>
    </source>
</evidence>
<dbReference type="HOGENOM" id="CLU_990189_0_0_7"/>
<dbReference type="InterPro" id="IPR051278">
    <property type="entry name" value="HdrB/HdrD_reductase"/>
</dbReference>
<dbReference type="KEGG" id="sdl:Sdel_1184"/>
<name>D1B287_SULD5</name>
<accession>D1B287</accession>
<gene>
    <name evidence="2" type="ordered locus">Sdel_1184</name>
</gene>
<dbReference type="EMBL" id="CP001816">
    <property type="protein sequence ID" value="ACZ12207.1"/>
    <property type="molecule type" value="Genomic_DNA"/>
</dbReference>
<dbReference type="Proteomes" id="UP000002222">
    <property type="component" value="Chromosome"/>
</dbReference>
<dbReference type="Pfam" id="PF22196">
    <property type="entry name" value="HdrB-like_C"/>
    <property type="match status" value="1"/>
</dbReference>
<reference evidence="2 3" key="2">
    <citation type="journal article" date="2010" name="Stand. Genomic Sci.">
        <title>Complete genome sequence of Sulfurospirillum deleyianum type strain (5175).</title>
        <authorList>
            <person name="Sikorski J."/>
            <person name="Lapidus A."/>
            <person name="Copeland A."/>
            <person name="Glavina Del Rio T."/>
            <person name="Nolan M."/>
            <person name="Lucas S."/>
            <person name="Chen F."/>
            <person name="Tice H."/>
            <person name="Cheng J.F."/>
            <person name="Saunders E."/>
            <person name="Bruce D."/>
            <person name="Goodwin L."/>
            <person name="Pitluck S."/>
            <person name="Ovchinnikova G."/>
            <person name="Pati A."/>
            <person name="Ivanova N."/>
            <person name="Mavromatis K."/>
            <person name="Chen A."/>
            <person name="Palaniappan K."/>
            <person name="Chain P."/>
            <person name="Land M."/>
            <person name="Hauser L."/>
            <person name="Chang Y.J."/>
            <person name="Jeffries C.D."/>
            <person name="Brettin T."/>
            <person name="Detter J.C."/>
            <person name="Han C."/>
            <person name="Rohde M."/>
            <person name="Lang E."/>
            <person name="Spring S."/>
            <person name="Goker M."/>
            <person name="Bristow J."/>
            <person name="Eisen J.A."/>
            <person name="Markowitz V."/>
            <person name="Hugenholtz P."/>
            <person name="Kyrpides N.C."/>
            <person name="Klenk H.P."/>
        </authorList>
    </citation>
    <scope>NUCLEOTIDE SEQUENCE [LARGE SCALE GENOMIC DNA]</scope>
    <source>
        <strain evidence="3">ATCC 51133 / DSM 6946 / 5175</strain>
    </source>
</reference>
<dbReference type="STRING" id="525898.Sdel_1184"/>
<dbReference type="RefSeq" id="WP_012856964.1">
    <property type="nucleotide sequence ID" value="NC_013512.1"/>
</dbReference>
<organism evidence="2 3">
    <name type="scientific">Sulfurospirillum deleyianum (strain ATCC 51133 / DSM 6946 / 5175)</name>
    <dbReference type="NCBI Taxonomy" id="525898"/>
    <lineage>
        <taxon>Bacteria</taxon>
        <taxon>Pseudomonadati</taxon>
        <taxon>Campylobacterota</taxon>
        <taxon>Epsilonproteobacteria</taxon>
        <taxon>Campylobacterales</taxon>
        <taxon>Sulfurospirillaceae</taxon>
        <taxon>Sulfurospirillum</taxon>
    </lineage>
</organism>